<dbReference type="RefSeq" id="WP_132087455.1">
    <property type="nucleotide sequence ID" value="NZ_JANKAQ010000005.1"/>
</dbReference>
<keyword evidence="2" id="KW-1185">Reference proteome</keyword>
<dbReference type="EMBL" id="SLXA01000001">
    <property type="protein sequence ID" value="TCO86393.1"/>
    <property type="molecule type" value="Genomic_DNA"/>
</dbReference>
<name>A0A4R2M087_9FIRM</name>
<comment type="caution">
    <text evidence="1">The sequence shown here is derived from an EMBL/GenBank/DDBJ whole genome shotgun (WGS) entry which is preliminary data.</text>
</comment>
<reference evidence="1 2" key="1">
    <citation type="submission" date="2019-03" db="EMBL/GenBank/DDBJ databases">
        <title>Genomic Encyclopedia of Type Strains, Phase IV (KMG-IV): sequencing the most valuable type-strain genomes for metagenomic binning, comparative biology and taxonomic classification.</title>
        <authorList>
            <person name="Goeker M."/>
        </authorList>
    </citation>
    <scope>NUCLEOTIDE SEQUENCE [LARGE SCALE GENOMIC DNA]</scope>
    <source>
        <strain evidence="1 2">DSM 28559</strain>
    </source>
</reference>
<dbReference type="Proteomes" id="UP000295711">
    <property type="component" value="Unassembled WGS sequence"/>
</dbReference>
<evidence type="ECO:0000313" key="1">
    <source>
        <dbReference type="EMBL" id="TCO86393.1"/>
    </source>
</evidence>
<gene>
    <name evidence="1" type="ORF">EV212_101178</name>
</gene>
<protein>
    <submittedName>
        <fullName evidence="1">Uncharacterized protein</fullName>
    </submittedName>
</protein>
<organism evidence="1 2">
    <name type="scientific">Frisingicoccus caecimuris</name>
    <dbReference type="NCBI Taxonomy" id="1796636"/>
    <lineage>
        <taxon>Bacteria</taxon>
        <taxon>Bacillati</taxon>
        <taxon>Bacillota</taxon>
        <taxon>Clostridia</taxon>
        <taxon>Lachnospirales</taxon>
        <taxon>Lachnospiraceae</taxon>
        <taxon>Frisingicoccus</taxon>
    </lineage>
</organism>
<dbReference type="OrthoDB" id="2066823at2"/>
<evidence type="ECO:0000313" key="2">
    <source>
        <dbReference type="Proteomes" id="UP000295711"/>
    </source>
</evidence>
<dbReference type="AlphaFoldDB" id="A0A4R2M087"/>
<proteinExistence type="predicted"/>
<sequence length="61" mass="7310">MIDVKKMVERYYNCHLGEYPQCEGCGEKIREQDALGVEYVKTKRKTEMFIHKACVCKVWHR</sequence>
<accession>A0A4R2M087</accession>